<dbReference type="PROSITE" id="PS50097">
    <property type="entry name" value="BTB"/>
    <property type="match status" value="1"/>
</dbReference>
<dbReference type="InterPro" id="IPR011333">
    <property type="entry name" value="SKP1/BTB/POZ_sf"/>
</dbReference>
<dbReference type="Proteomes" id="UP001215598">
    <property type="component" value="Unassembled WGS sequence"/>
</dbReference>
<accession>A0AAD7MY04</accession>
<dbReference type="EMBL" id="JARKIB010000125">
    <property type="protein sequence ID" value="KAJ7735772.1"/>
    <property type="molecule type" value="Genomic_DNA"/>
</dbReference>
<comment type="caution">
    <text evidence="3">The sequence shown here is derived from an EMBL/GenBank/DDBJ whole genome shotgun (WGS) entry which is preliminary data.</text>
</comment>
<gene>
    <name evidence="3" type="ORF">B0H16DRAFT_1426003</name>
</gene>
<sequence>MSEAPPSTKRKRVGPDPSEVVLNPDSPPTRSKIWMPYGDIILQAESTQFRLNRDVLSRQSSVFRDMFSIPQPPNEPTIEGCPIVHVSDTAKDWELFLGMLYDPFQCGDALSSDLVAALLRLGRKYEMENSKKNALWRIHYEFPTTLESWTEVEVGTTKIESQRGFLVKSLVLAYENGIFTSIPTIGFCCLRDRQLEEILTDELWSHDGTPVILPDHLKLILAVAAERIANFQRDLYEWLEEDAVIPDDTCTTNAECIKERNVLRRILNFGDNSRRYHSLSSWDSPCEGEDWSDGLCEPCALAGRTAFDLNRVQFWEALPGFFGLAPWAELKDLD</sequence>
<proteinExistence type="predicted"/>
<feature type="region of interest" description="Disordered" evidence="1">
    <location>
        <begin position="1"/>
        <end position="27"/>
    </location>
</feature>
<evidence type="ECO:0000256" key="1">
    <source>
        <dbReference type="SAM" id="MobiDB-lite"/>
    </source>
</evidence>
<dbReference type="CDD" id="cd18186">
    <property type="entry name" value="BTB_POZ_ZBTB_KLHL-like"/>
    <property type="match status" value="1"/>
</dbReference>
<name>A0AAD7MY04_9AGAR</name>
<evidence type="ECO:0000313" key="3">
    <source>
        <dbReference type="EMBL" id="KAJ7735772.1"/>
    </source>
</evidence>
<dbReference type="Pfam" id="PF00651">
    <property type="entry name" value="BTB"/>
    <property type="match status" value="1"/>
</dbReference>
<reference evidence="3" key="1">
    <citation type="submission" date="2023-03" db="EMBL/GenBank/DDBJ databases">
        <title>Massive genome expansion in bonnet fungi (Mycena s.s.) driven by repeated elements and novel gene families across ecological guilds.</title>
        <authorList>
            <consortium name="Lawrence Berkeley National Laboratory"/>
            <person name="Harder C.B."/>
            <person name="Miyauchi S."/>
            <person name="Viragh M."/>
            <person name="Kuo A."/>
            <person name="Thoen E."/>
            <person name="Andreopoulos B."/>
            <person name="Lu D."/>
            <person name="Skrede I."/>
            <person name="Drula E."/>
            <person name="Henrissat B."/>
            <person name="Morin E."/>
            <person name="Kohler A."/>
            <person name="Barry K."/>
            <person name="LaButti K."/>
            <person name="Morin E."/>
            <person name="Salamov A."/>
            <person name="Lipzen A."/>
            <person name="Mereny Z."/>
            <person name="Hegedus B."/>
            <person name="Baldrian P."/>
            <person name="Stursova M."/>
            <person name="Weitz H."/>
            <person name="Taylor A."/>
            <person name="Grigoriev I.V."/>
            <person name="Nagy L.G."/>
            <person name="Martin F."/>
            <person name="Kauserud H."/>
        </authorList>
    </citation>
    <scope>NUCLEOTIDE SEQUENCE</scope>
    <source>
        <strain evidence="3">CBHHK182m</strain>
    </source>
</reference>
<protein>
    <recommendedName>
        <fullName evidence="2">BTB domain-containing protein</fullName>
    </recommendedName>
</protein>
<keyword evidence="4" id="KW-1185">Reference proteome</keyword>
<dbReference type="SMART" id="SM00225">
    <property type="entry name" value="BTB"/>
    <property type="match status" value="1"/>
</dbReference>
<dbReference type="AlphaFoldDB" id="A0AAD7MY04"/>
<evidence type="ECO:0000313" key="4">
    <source>
        <dbReference type="Proteomes" id="UP001215598"/>
    </source>
</evidence>
<dbReference type="Gene3D" id="3.30.710.10">
    <property type="entry name" value="Potassium Channel Kv1.1, Chain A"/>
    <property type="match status" value="1"/>
</dbReference>
<dbReference type="SUPFAM" id="SSF54695">
    <property type="entry name" value="POZ domain"/>
    <property type="match status" value="1"/>
</dbReference>
<organism evidence="3 4">
    <name type="scientific">Mycena metata</name>
    <dbReference type="NCBI Taxonomy" id="1033252"/>
    <lineage>
        <taxon>Eukaryota</taxon>
        <taxon>Fungi</taxon>
        <taxon>Dikarya</taxon>
        <taxon>Basidiomycota</taxon>
        <taxon>Agaricomycotina</taxon>
        <taxon>Agaricomycetes</taxon>
        <taxon>Agaricomycetidae</taxon>
        <taxon>Agaricales</taxon>
        <taxon>Marasmiineae</taxon>
        <taxon>Mycenaceae</taxon>
        <taxon>Mycena</taxon>
    </lineage>
</organism>
<evidence type="ECO:0000259" key="2">
    <source>
        <dbReference type="PROSITE" id="PS50097"/>
    </source>
</evidence>
<feature type="domain" description="BTB" evidence="2">
    <location>
        <begin position="38"/>
        <end position="102"/>
    </location>
</feature>
<dbReference type="InterPro" id="IPR000210">
    <property type="entry name" value="BTB/POZ_dom"/>
</dbReference>